<dbReference type="Pfam" id="PF01869">
    <property type="entry name" value="BcrAD_BadFG"/>
    <property type="match status" value="1"/>
</dbReference>
<dbReference type="AlphaFoldDB" id="A0A8J7MM30"/>
<feature type="domain" description="ATPase BadF/BadG/BcrA/BcrD type" evidence="1">
    <location>
        <begin position="5"/>
        <end position="242"/>
    </location>
</feature>
<dbReference type="Proteomes" id="UP000619033">
    <property type="component" value="Unassembled WGS sequence"/>
</dbReference>
<dbReference type="PANTHER" id="PTHR43190">
    <property type="entry name" value="N-ACETYL-D-GLUCOSAMINE KINASE"/>
    <property type="match status" value="1"/>
</dbReference>
<keyword evidence="3" id="KW-1185">Reference proteome</keyword>
<dbReference type="InterPro" id="IPR043129">
    <property type="entry name" value="ATPase_NBD"/>
</dbReference>
<evidence type="ECO:0000313" key="3">
    <source>
        <dbReference type="Proteomes" id="UP000619033"/>
    </source>
</evidence>
<dbReference type="Gene3D" id="3.30.420.40">
    <property type="match status" value="2"/>
</dbReference>
<gene>
    <name evidence="2" type="ORF">JI744_04275</name>
</gene>
<evidence type="ECO:0000259" key="1">
    <source>
        <dbReference type="Pfam" id="PF01869"/>
    </source>
</evidence>
<dbReference type="RefSeq" id="WP_202658458.1">
    <property type="nucleotide sequence ID" value="NZ_JAESVP010000002.1"/>
</dbReference>
<evidence type="ECO:0000313" key="2">
    <source>
        <dbReference type="EMBL" id="MBL4927315.1"/>
    </source>
</evidence>
<dbReference type="InterPro" id="IPR052519">
    <property type="entry name" value="Euk-type_GlcNAc_Kinase"/>
</dbReference>
<name>A0A8J7MM30_9RHOB</name>
<dbReference type="CDD" id="cd24082">
    <property type="entry name" value="ASKHA_NBD_GspK-like"/>
    <property type="match status" value="1"/>
</dbReference>
<proteinExistence type="predicted"/>
<protein>
    <submittedName>
        <fullName evidence="2">ATPase</fullName>
    </submittedName>
</protein>
<dbReference type="PANTHER" id="PTHR43190:SF3">
    <property type="entry name" value="N-ACETYL-D-GLUCOSAMINE KINASE"/>
    <property type="match status" value="1"/>
</dbReference>
<organism evidence="2 3">
    <name type="scientific">Fuscibacter oryzae</name>
    <dbReference type="NCBI Taxonomy" id="2803939"/>
    <lineage>
        <taxon>Bacteria</taxon>
        <taxon>Pseudomonadati</taxon>
        <taxon>Pseudomonadota</taxon>
        <taxon>Alphaproteobacteria</taxon>
        <taxon>Rhodobacterales</taxon>
        <taxon>Paracoccaceae</taxon>
        <taxon>Fuscibacter</taxon>
    </lineage>
</organism>
<dbReference type="EMBL" id="JAESVP010000002">
    <property type="protein sequence ID" value="MBL4927315.1"/>
    <property type="molecule type" value="Genomic_DNA"/>
</dbReference>
<reference evidence="2" key="1">
    <citation type="submission" date="2021-01" db="EMBL/GenBank/DDBJ databases">
        <title>Genome seq and assembly of Tabrizicola sp. KVB23.</title>
        <authorList>
            <person name="Chhetri G."/>
        </authorList>
    </citation>
    <scope>NUCLEOTIDE SEQUENCE</scope>
    <source>
        <strain evidence="2">KVB23</strain>
    </source>
</reference>
<sequence>MQLFLGIDGGGTGCRAAVADASGRILARAEAGPANIASDLPGAMVNILRAADHALTELGAQPSMVRAGLGLAGANAAGVAEQLAATLPFAVARVVTDAVTAVMGALGEGDGIVAAMGTGSVFGVQRGGVVRQMGGRGLAMGDEGSGAWIGRAILARALRAVDGLEDMTPLLRALIDEAGGDDRVVAYSLTARPADYAALAPRVLTSGDAAAEAVMQAATDHVAAAVAVLQAGQDLPVVFLGGLGPTFAARLAGRWPIRPALGTALDGALRLARRDT</sequence>
<accession>A0A8J7MM30</accession>
<dbReference type="SUPFAM" id="SSF53067">
    <property type="entry name" value="Actin-like ATPase domain"/>
    <property type="match status" value="2"/>
</dbReference>
<comment type="caution">
    <text evidence="2">The sequence shown here is derived from an EMBL/GenBank/DDBJ whole genome shotgun (WGS) entry which is preliminary data.</text>
</comment>
<dbReference type="InterPro" id="IPR002731">
    <property type="entry name" value="ATPase_BadF"/>
</dbReference>